<evidence type="ECO:0000256" key="14">
    <source>
        <dbReference type="ARBA" id="ARBA00022692"/>
    </source>
</evidence>
<dbReference type="GO" id="GO:0046872">
    <property type="term" value="F:metal ion binding"/>
    <property type="evidence" value="ECO:0007669"/>
    <property type="project" value="UniProtKB-KW"/>
</dbReference>
<evidence type="ECO:0000256" key="19">
    <source>
        <dbReference type="ARBA" id="ARBA00023015"/>
    </source>
</evidence>
<dbReference type="EMBL" id="VBQZ03000064">
    <property type="protein sequence ID" value="MXQ90593.1"/>
    <property type="molecule type" value="Genomic_DNA"/>
</dbReference>
<evidence type="ECO:0000256" key="20">
    <source>
        <dbReference type="ARBA" id="ARBA00023034"/>
    </source>
</evidence>
<dbReference type="GO" id="GO:0035269">
    <property type="term" value="P:protein O-linked glycosylation via mannose"/>
    <property type="evidence" value="ECO:0007669"/>
    <property type="project" value="TreeGrafter"/>
</dbReference>
<evidence type="ECO:0000256" key="15">
    <source>
        <dbReference type="ARBA" id="ARBA00022723"/>
    </source>
</evidence>
<evidence type="ECO:0000256" key="7">
    <source>
        <dbReference type="ARBA" id="ARBA00008539"/>
    </source>
</evidence>
<evidence type="ECO:0000256" key="2">
    <source>
        <dbReference type="ARBA" id="ARBA00004123"/>
    </source>
</evidence>
<evidence type="ECO:0000256" key="12">
    <source>
        <dbReference type="ARBA" id="ARBA00022676"/>
    </source>
</evidence>
<dbReference type="FunFam" id="1.20.5.1500:FF:000002">
    <property type="entry name" value="breast cancer metastasis-suppressor 1-like protein-A"/>
    <property type="match status" value="1"/>
</dbReference>
<keyword evidence="17" id="KW-1133">Transmembrane helix</keyword>
<organism evidence="37 38">
    <name type="scientific">Bos mutus</name>
    <name type="common">wild yak</name>
    <dbReference type="NCBI Taxonomy" id="72004"/>
    <lineage>
        <taxon>Eukaryota</taxon>
        <taxon>Metazoa</taxon>
        <taxon>Chordata</taxon>
        <taxon>Craniata</taxon>
        <taxon>Vertebrata</taxon>
        <taxon>Euteleostomi</taxon>
        <taxon>Mammalia</taxon>
        <taxon>Eutheria</taxon>
        <taxon>Laurasiatheria</taxon>
        <taxon>Artiodactyla</taxon>
        <taxon>Ruminantia</taxon>
        <taxon>Pecora</taxon>
        <taxon>Bovidae</taxon>
        <taxon>Bovinae</taxon>
        <taxon>Bos</taxon>
    </lineage>
</organism>
<dbReference type="InterPro" id="IPR037191">
    <property type="entry name" value="VPS9_dom_sf"/>
</dbReference>
<evidence type="ECO:0000256" key="1">
    <source>
        <dbReference type="ARBA" id="ARBA00001936"/>
    </source>
</evidence>
<gene>
    <name evidence="37" type="ORF">E5288_WYG016048</name>
</gene>
<proteinExistence type="inferred from homology"/>
<keyword evidence="9" id="KW-0343">GTPase activation</keyword>
<dbReference type="Pfam" id="PF23268">
    <property type="entry name" value="RIN1"/>
    <property type="match status" value="1"/>
</dbReference>
<keyword evidence="16" id="KW-0735">Signal-anchor</keyword>
<dbReference type="SMART" id="SM00167">
    <property type="entry name" value="VPS9"/>
    <property type="match status" value="1"/>
</dbReference>
<keyword evidence="20" id="KW-0333">Golgi apparatus</keyword>
<keyword evidence="19" id="KW-0805">Transcription regulation</keyword>
<evidence type="ECO:0000256" key="9">
    <source>
        <dbReference type="ARBA" id="ARBA00022468"/>
    </source>
</evidence>
<feature type="region of interest" description="Disordered" evidence="33">
    <location>
        <begin position="924"/>
        <end position="1019"/>
    </location>
</feature>
<evidence type="ECO:0000256" key="10">
    <source>
        <dbReference type="ARBA" id="ARBA00022490"/>
    </source>
</evidence>
<dbReference type="PROSITE" id="PS50200">
    <property type="entry name" value="RA"/>
    <property type="match status" value="1"/>
</dbReference>
<dbReference type="Gene3D" id="3.30.505.10">
    <property type="entry name" value="SH2 domain"/>
    <property type="match status" value="1"/>
</dbReference>
<evidence type="ECO:0000256" key="11">
    <source>
        <dbReference type="ARBA" id="ARBA00022491"/>
    </source>
</evidence>
<keyword evidence="15" id="KW-0479">Metal-binding</keyword>
<dbReference type="CDD" id="cd10393">
    <property type="entry name" value="SH2_RIN1"/>
    <property type="match status" value="1"/>
</dbReference>
<feature type="compositionally biased region" description="Basic and acidic residues" evidence="33">
    <location>
        <begin position="1406"/>
        <end position="1434"/>
    </location>
</feature>
<evidence type="ECO:0000259" key="34">
    <source>
        <dbReference type="PROSITE" id="PS50001"/>
    </source>
</evidence>
<keyword evidence="14" id="KW-0812">Transmembrane</keyword>
<feature type="domain" description="SH2" evidence="34">
    <location>
        <begin position="744"/>
        <end position="838"/>
    </location>
</feature>
<evidence type="ECO:0000256" key="22">
    <source>
        <dbReference type="ARBA" id="ARBA00023163"/>
    </source>
</evidence>
<keyword evidence="22" id="KW-0804">Transcription</keyword>
<keyword evidence="12" id="KW-0328">Glycosyltransferase</keyword>
<feature type="domain" description="Ras-associating" evidence="35">
    <location>
        <begin position="1303"/>
        <end position="1385"/>
    </location>
</feature>
<dbReference type="FunFam" id="1.20.1050.80:FF:000002">
    <property type="entry name" value="Ras and Rab interactor 2"/>
    <property type="match status" value="1"/>
</dbReference>
<evidence type="ECO:0000256" key="31">
    <source>
        <dbReference type="ARBA" id="ARBA00047852"/>
    </source>
</evidence>
<feature type="region of interest" description="Disordered" evidence="33">
    <location>
        <begin position="863"/>
        <end position="892"/>
    </location>
</feature>
<dbReference type="InterPro" id="IPR003123">
    <property type="entry name" value="VPS9"/>
</dbReference>
<sequence>MQMSYAIRCAFYQLLLAALMLVAMLQLLYLSLLSGLHGQEEQDQYFEFFPPSPRSVDQVKAQLRTALASGGVLDASGDYRVYRGLLKTTMDPNDVILATHASVDNLLHLSGLLERWEGPLSVSVFAATKEEAQLATVLTYALSSHCPDMRARVAMHLVCPSRYEAAVPDPREPGEFALLRSCQEVFDKLARVAQPGVNYALGTNVSYPNNLLRNLAREGANYALVIDVDMVPSEGLWRSLREMLDQSKQWAGTALVVPAFEIRRARRMPMNKNELLQLYQVGEVRPFYYGLCTPCQAPTNYSRWVNLPEETLLRPAYVVPWQDPWEPFYVAGGKVPTFDERFRQYGFNRISQACELHVAGFDFEVLNEGFLVHKGFKEVLKFHPQKEAENQHNKILYRQFKQELKANRSEPAQSPGPKRRLNRPDACGDRGTRAGSGRASDSPSRACTYGDGTGREAFEMDEEDCERRRSECVSEMMDLEKQFSELKEKLFRERLSQLRVRLEEVGAERAPEYTEPLGGLQRSLKIRIQVAGIYKGFCLDVIRNKYECELQGAKQHLEVNVGVPGGEEVAARPPAEPPRLSQSEKLLLYDTLQGELQERIQRLEEDRQSLDISSEWWDDKLHARGSSRTWDSLPPNKRKKAPLVSGPYIVYMLQEIDILEDWTAIKKAAVEGGLAKPQAASQWAFLLIHPGEGSCVPSEEKIRWPAQDPRYDVPGAGGVQAGGLQRPGRTVSLRERLLLTRPVWLQLRANEAAALHVLRTEPPGTFLVRKSNSRQCQALCVRLPEASGPSFVSSHCIQETAEGVSLEGSELVFPDLVQLICAYCHTRDILLLPLQLPRAIRQAATHKELEAISHLGMEFWSSSLNTKSQPGPSEGPPLPRLKPRPPQELDQGTGAALCFFNPLFPGDLGRTKREKFKRSFKVRVSTETSSPLSPPAVPPPPVPVLPGTVPNQTERLPPRQLLRRESSVGYRVPGGAGPSLPPLPSLQEVDCASPSSSEEEGVPGSQGSPATSPHLGYRRRRRRPLLRSMSAAFCSLLAPERQVGRAAAALTQDRHTAVGQLVQDLLTQVRASPEPRELQAVREALSRARAMLSAELSPEKLLPPDRLEQVLEKSLHRSVLKPLRPILVARLRHRLSANSSLGRLAEGLRLARARGASAFGSHLSLPSPVEMEQVRQKLLQLLRAYSPSAQVKRLLQACKLLYTALRTQAGEGAGADEFLPLLSLVLAHCDLPELLLEAEYMSELLEPALLTGEGGYYLTSLSASLALLSGLTEAHTLPLSPSQELQRSLSLWEQRRLPATHCFQHLLRVAYQDPSNGCTSKTLAVPPEASIATLNKLCATKFRVTHPDTFGLFLYKGQDYQRLPPGALAHRLPTAGYLVYRRAEQPETPGASPGAATGEGSGGPEAGDREEDKEGRGTGETKAKTSPRDGRGESETVAEGAEDQARGGPTQPRGPETEESQAAEE</sequence>
<comment type="caution">
    <text evidence="37">The sequence shown here is derived from an EMBL/GenBank/DDBJ whole genome shotgun (WGS) entry which is preliminary data.</text>
</comment>
<evidence type="ECO:0000256" key="16">
    <source>
        <dbReference type="ARBA" id="ARBA00022968"/>
    </source>
</evidence>
<dbReference type="SMART" id="SM01401">
    <property type="entry name" value="Sds3"/>
    <property type="match status" value="1"/>
</dbReference>
<dbReference type="GO" id="GO:0007165">
    <property type="term" value="P:signal transduction"/>
    <property type="evidence" value="ECO:0007669"/>
    <property type="project" value="InterPro"/>
</dbReference>
<keyword evidence="13" id="KW-0808">Transferase</keyword>
<name>A0A6B0RTJ9_9CETA</name>
<evidence type="ECO:0000256" key="28">
    <source>
        <dbReference type="ARBA" id="ARBA00032181"/>
    </source>
</evidence>
<dbReference type="Pfam" id="PF08598">
    <property type="entry name" value="Sds3"/>
    <property type="match status" value="1"/>
</dbReference>
<evidence type="ECO:0000256" key="30">
    <source>
        <dbReference type="ARBA" id="ARBA00038256"/>
    </source>
</evidence>
<dbReference type="GO" id="GO:0015020">
    <property type="term" value="F:glucuronosyltransferase activity"/>
    <property type="evidence" value="ECO:0007669"/>
    <property type="project" value="InterPro"/>
</dbReference>
<dbReference type="PANTHER" id="PTHR46420:SF1">
    <property type="entry name" value="BETA-1,4-GLUCURONYLTRANSFERASE 1"/>
    <property type="match status" value="1"/>
</dbReference>
<dbReference type="Pfam" id="PF13896">
    <property type="entry name" value="Glyco_transf_49"/>
    <property type="match status" value="1"/>
</dbReference>
<evidence type="ECO:0000256" key="18">
    <source>
        <dbReference type="ARBA" id="ARBA00022999"/>
    </source>
</evidence>
<evidence type="ECO:0000256" key="6">
    <source>
        <dbReference type="ARBA" id="ARBA00006919"/>
    </source>
</evidence>
<dbReference type="SMART" id="SM00252">
    <property type="entry name" value="SH2"/>
    <property type="match status" value="1"/>
</dbReference>
<dbReference type="InterPro" id="IPR000980">
    <property type="entry name" value="SH2"/>
</dbReference>
<dbReference type="GO" id="GO:0010468">
    <property type="term" value="P:regulation of gene expression"/>
    <property type="evidence" value="ECO:0007669"/>
    <property type="project" value="UniProtKB-ARBA"/>
</dbReference>
<dbReference type="SUPFAM" id="SSF109993">
    <property type="entry name" value="VPS9 domain"/>
    <property type="match status" value="1"/>
</dbReference>
<comment type="cofactor">
    <cofactor evidence="1">
        <name>Mn(2+)</name>
        <dbReference type="ChEBI" id="CHEBI:29035"/>
    </cofactor>
</comment>
<dbReference type="Gene3D" id="1.20.1050.80">
    <property type="entry name" value="VPS9 domain"/>
    <property type="match status" value="1"/>
</dbReference>
<dbReference type="SUPFAM" id="SSF55550">
    <property type="entry name" value="SH2 domain"/>
    <property type="match status" value="1"/>
</dbReference>
<reference evidence="37" key="1">
    <citation type="submission" date="2019-10" db="EMBL/GenBank/DDBJ databases">
        <title>The sequence and de novo assembly of the wild yak genome.</title>
        <authorList>
            <person name="Liu Y."/>
        </authorList>
    </citation>
    <scope>NUCLEOTIDE SEQUENCE [LARGE SCALE GENOMIC DNA]</scope>
    <source>
        <strain evidence="37">WY2019</strain>
    </source>
</reference>
<feature type="region of interest" description="Disordered" evidence="33">
    <location>
        <begin position="406"/>
        <end position="453"/>
    </location>
</feature>
<dbReference type="GO" id="GO:0005096">
    <property type="term" value="F:GTPase activator activity"/>
    <property type="evidence" value="ECO:0007669"/>
    <property type="project" value="UniProtKB-KW"/>
</dbReference>
<comment type="similarity">
    <text evidence="7">Belongs to the glycosyltransferase 49 family.</text>
</comment>
<dbReference type="Gene3D" id="1.20.5.1500">
    <property type="match status" value="1"/>
</dbReference>
<comment type="catalytic activity">
    <reaction evidence="31">
        <text>3-O-[beta-D-Xyl-(1-&gt;4)-Rib-ol-P-Rib-ol-P-3-beta-D-GalNAc-(1-&gt;3)-beta-D-GlcNAc-(1-&gt;4)-(O-6-P-alpha-D-Man)]-Thr-[protein] + UDP-alpha-D-glucuronate = 3-O-[beta-D-GlcA-(1-&gt;3)-beta-D-Xyl-(1-&gt;4)-Rib-ol-P-Rib-ol-P-3-beta-D-GalNAc-(1-&gt;3)-beta-D-GlcNAc-(1-&gt;4)-(O-6-P-alpha-D-Man)]-Thr-[protein] + UDP + H(+)</text>
        <dbReference type="Rhea" id="RHEA:46860"/>
        <dbReference type="Rhea" id="RHEA-COMP:15023"/>
        <dbReference type="Rhea" id="RHEA-COMP:17482"/>
        <dbReference type="ChEBI" id="CHEBI:15378"/>
        <dbReference type="ChEBI" id="CHEBI:58052"/>
        <dbReference type="ChEBI" id="CHEBI:58223"/>
        <dbReference type="ChEBI" id="CHEBI:142405"/>
        <dbReference type="ChEBI" id="CHEBI:177336"/>
    </reaction>
</comment>
<evidence type="ECO:0000256" key="32">
    <source>
        <dbReference type="PROSITE-ProRule" id="PRU00191"/>
    </source>
</evidence>
<keyword evidence="25" id="KW-0539">Nucleus</keyword>
<comment type="pathway">
    <text evidence="5">Protein modification; protein glycosylation.</text>
</comment>
<evidence type="ECO:0000256" key="21">
    <source>
        <dbReference type="ARBA" id="ARBA00023136"/>
    </source>
</evidence>
<evidence type="ECO:0000256" key="17">
    <source>
        <dbReference type="ARBA" id="ARBA00022989"/>
    </source>
</evidence>
<evidence type="ECO:0000259" key="35">
    <source>
        <dbReference type="PROSITE" id="PS50200"/>
    </source>
</evidence>
<evidence type="ECO:0000256" key="8">
    <source>
        <dbReference type="ARBA" id="ARBA00017962"/>
    </source>
</evidence>
<evidence type="ECO:0000256" key="24">
    <source>
        <dbReference type="ARBA" id="ARBA00023211"/>
    </source>
</evidence>
<keyword evidence="24" id="KW-0464">Manganese</keyword>
<keyword evidence="38" id="KW-1185">Reference proteome</keyword>
<dbReference type="GO" id="GO:0005654">
    <property type="term" value="C:nucleoplasm"/>
    <property type="evidence" value="ECO:0007669"/>
    <property type="project" value="UniProtKB-ARBA"/>
</dbReference>
<evidence type="ECO:0000256" key="25">
    <source>
        <dbReference type="ARBA" id="ARBA00023242"/>
    </source>
</evidence>
<feature type="compositionally biased region" description="Pro residues" evidence="33">
    <location>
        <begin position="873"/>
        <end position="886"/>
    </location>
</feature>
<evidence type="ECO:0000313" key="37">
    <source>
        <dbReference type="EMBL" id="MXQ90593.1"/>
    </source>
</evidence>
<keyword evidence="23" id="KW-0325">Glycoprotein</keyword>
<dbReference type="InterPro" id="IPR000159">
    <property type="entry name" value="RA_dom"/>
</dbReference>
<keyword evidence="21" id="KW-0472">Membrane</keyword>
<feature type="compositionally biased region" description="Pro residues" evidence="33">
    <location>
        <begin position="932"/>
        <end position="944"/>
    </location>
</feature>
<dbReference type="Pfam" id="PF02204">
    <property type="entry name" value="VPS9"/>
    <property type="match status" value="1"/>
</dbReference>
<keyword evidence="11" id="KW-0678">Repressor</keyword>
<comment type="similarity">
    <text evidence="30">Belongs to the BRMS1 family.</text>
</comment>
<dbReference type="InterPro" id="IPR043189">
    <property type="entry name" value="B4GAT1"/>
</dbReference>
<feature type="region of interest" description="Disordered" evidence="33">
    <location>
        <begin position="1385"/>
        <end position="1465"/>
    </location>
</feature>
<comment type="subcellular location">
    <subcellularLocation>
        <location evidence="4">Cytoplasm</location>
    </subcellularLocation>
    <subcellularLocation>
        <location evidence="3">Golgi apparatus membrane</location>
        <topology evidence="3">Single-pass type II membrane protein</topology>
    </subcellularLocation>
    <subcellularLocation>
        <location evidence="2">Nucleus</location>
    </subcellularLocation>
</comment>
<dbReference type="GO" id="GO:0000139">
    <property type="term" value="C:Golgi membrane"/>
    <property type="evidence" value="ECO:0007669"/>
    <property type="project" value="UniProtKB-SubCell"/>
</dbReference>
<evidence type="ECO:0000256" key="13">
    <source>
        <dbReference type="ARBA" id="ARBA00022679"/>
    </source>
</evidence>
<dbReference type="PANTHER" id="PTHR46420">
    <property type="entry name" value="BETA-1,4-GLUCURONYLTRANSFERASE 1"/>
    <property type="match status" value="1"/>
</dbReference>
<feature type="compositionally biased region" description="Basic and acidic residues" evidence="33">
    <location>
        <begin position="422"/>
        <end position="432"/>
    </location>
</feature>
<dbReference type="PROSITE" id="PS51205">
    <property type="entry name" value="VPS9"/>
    <property type="match status" value="1"/>
</dbReference>
<evidence type="ECO:0000256" key="5">
    <source>
        <dbReference type="ARBA" id="ARBA00004922"/>
    </source>
</evidence>
<protein>
    <recommendedName>
        <fullName evidence="8">Beta-1,4-glucuronyltransferase 1</fullName>
    </recommendedName>
    <alternativeName>
        <fullName evidence="26">I-beta-1,3-N-acetylglucosaminyltransferase</fullName>
    </alternativeName>
    <alternativeName>
        <fullName evidence="29">N-acetyllactosaminide beta-1,3-N-acetylglucosaminyltransferase</fullName>
    </alternativeName>
    <alternativeName>
        <fullName evidence="27">Poly-N-acetyllactosamine extension enzyme</fullName>
    </alternativeName>
    <alternativeName>
        <fullName evidence="28">UDP-GlcNAc:betaGal beta-1,3-N-acetylglucosaminyltransferase 1</fullName>
    </alternativeName>
</protein>
<evidence type="ECO:0000256" key="27">
    <source>
        <dbReference type="ARBA" id="ARBA00032175"/>
    </source>
</evidence>
<feature type="domain" description="VPS9" evidence="36">
    <location>
        <begin position="1135"/>
        <end position="1277"/>
    </location>
</feature>
<evidence type="ECO:0000256" key="33">
    <source>
        <dbReference type="SAM" id="MobiDB-lite"/>
    </source>
</evidence>
<evidence type="ECO:0000256" key="29">
    <source>
        <dbReference type="ARBA" id="ARBA00033291"/>
    </source>
</evidence>
<evidence type="ECO:0000256" key="26">
    <source>
        <dbReference type="ARBA" id="ARBA00030723"/>
    </source>
</evidence>
<evidence type="ECO:0000256" key="4">
    <source>
        <dbReference type="ARBA" id="ARBA00004496"/>
    </source>
</evidence>
<dbReference type="InterPro" id="IPR035867">
    <property type="entry name" value="RIN1_SH2"/>
</dbReference>
<accession>A0A6B0RTJ9</accession>
<evidence type="ECO:0000313" key="38">
    <source>
        <dbReference type="Proteomes" id="UP000322234"/>
    </source>
</evidence>
<dbReference type="PROSITE" id="PS50001">
    <property type="entry name" value="SH2"/>
    <property type="match status" value="1"/>
</dbReference>
<evidence type="ECO:0000259" key="36">
    <source>
        <dbReference type="PROSITE" id="PS51205"/>
    </source>
</evidence>
<comment type="similarity">
    <text evidence="6">Belongs to the RIN (Ras interaction/interference) family.</text>
</comment>
<evidence type="ECO:0000256" key="23">
    <source>
        <dbReference type="ARBA" id="ARBA00023180"/>
    </source>
</evidence>
<keyword evidence="18 32" id="KW-0727">SH2 domain</keyword>
<dbReference type="InterPro" id="IPR013907">
    <property type="entry name" value="Sds3"/>
</dbReference>
<evidence type="ECO:0000256" key="3">
    <source>
        <dbReference type="ARBA" id="ARBA00004323"/>
    </source>
</evidence>
<dbReference type="Proteomes" id="UP000322234">
    <property type="component" value="Unassembled WGS sequence"/>
</dbReference>
<dbReference type="InterPro" id="IPR036860">
    <property type="entry name" value="SH2_dom_sf"/>
</dbReference>
<dbReference type="SMART" id="SM00314">
    <property type="entry name" value="RA"/>
    <property type="match status" value="1"/>
</dbReference>
<keyword evidence="10" id="KW-0963">Cytoplasm</keyword>